<organism evidence="1 2">
    <name type="scientific">Rattus norvegicus</name>
    <name type="common">Rat</name>
    <dbReference type="NCBI Taxonomy" id="10116"/>
    <lineage>
        <taxon>Eukaryota</taxon>
        <taxon>Metazoa</taxon>
        <taxon>Chordata</taxon>
        <taxon>Craniata</taxon>
        <taxon>Vertebrata</taxon>
        <taxon>Euteleostomi</taxon>
        <taxon>Mammalia</taxon>
        <taxon>Eutheria</taxon>
        <taxon>Euarchontoglires</taxon>
        <taxon>Glires</taxon>
        <taxon>Rodentia</taxon>
        <taxon>Myomorpha</taxon>
        <taxon>Muroidea</taxon>
        <taxon>Muridae</taxon>
        <taxon>Murinae</taxon>
        <taxon>Rattus</taxon>
    </lineage>
</organism>
<dbReference type="AlphaFoldDB" id="A6K7F1"/>
<reference evidence="1 2" key="1">
    <citation type="submission" date="2005-09" db="EMBL/GenBank/DDBJ databases">
        <authorList>
            <person name="Mural R.J."/>
            <person name="Li P.W."/>
            <person name="Adams M.D."/>
            <person name="Amanatides P.G."/>
            <person name="Baden-Tillson H."/>
            <person name="Barnstead M."/>
            <person name="Chin S.H."/>
            <person name="Dew I."/>
            <person name="Evans C.A."/>
            <person name="Ferriera S."/>
            <person name="Flanigan M."/>
            <person name="Fosler C."/>
            <person name="Glodek A."/>
            <person name="Gu Z."/>
            <person name="Holt R.A."/>
            <person name="Jennings D."/>
            <person name="Kraft C.L."/>
            <person name="Lu F."/>
            <person name="Nguyen T."/>
            <person name="Nusskern D.R."/>
            <person name="Pfannkoch C.M."/>
            <person name="Sitter C."/>
            <person name="Sutton G.G."/>
            <person name="Venter J.C."/>
            <person name="Wang Z."/>
            <person name="Woodage T."/>
            <person name="Zheng X.H."/>
            <person name="Zhong F."/>
        </authorList>
    </citation>
    <scope>NUCLEOTIDE SEQUENCE [LARGE SCALE GENOMIC DNA]</scope>
    <source>
        <strain>BN</strain>
        <strain evidence="2">Sprague-Dawley</strain>
    </source>
</reference>
<protein>
    <submittedName>
        <fullName evidence="1">RCG27606, isoform CRA_b</fullName>
    </submittedName>
</protein>
<evidence type="ECO:0000313" key="2">
    <source>
        <dbReference type="Proteomes" id="UP000234681"/>
    </source>
</evidence>
<name>A6K7F1_RAT</name>
<dbReference type="Proteomes" id="UP000234681">
    <property type="component" value="Chromosome 3"/>
</dbReference>
<accession>A6K7F1</accession>
<proteinExistence type="predicted"/>
<sequence>MSSGTVQGADVSAIASSLQWMTYP</sequence>
<evidence type="ECO:0000313" key="1">
    <source>
        <dbReference type="EMBL" id="EDL95068.1"/>
    </source>
</evidence>
<dbReference type="EMBL" id="CH474026">
    <property type="protein sequence ID" value="EDL95068.1"/>
    <property type="molecule type" value="Genomic_DNA"/>
</dbReference>
<gene>
    <name evidence="1" type="ORF">rCG_27606</name>
</gene>